<proteinExistence type="predicted"/>
<accession>A0A345BX29</accession>
<reference evidence="1 2" key="1">
    <citation type="journal article" date="2018" name="J. Microbiol.">
        <title>Salicibibacter kimchii gen. nov., sp. nov., a moderately halophilic and alkalitolerant bacterium in the family Bacillaceae, isolated from kimchi.</title>
        <authorList>
            <person name="Jang J.Y."/>
            <person name="Oh Y.J."/>
            <person name="Lim S.K."/>
            <person name="Park H.K."/>
            <person name="Lee C."/>
            <person name="Kim J.Y."/>
            <person name="Lee M.A."/>
            <person name="Choi H.J."/>
        </authorList>
    </citation>
    <scope>NUCLEOTIDE SEQUENCE [LARGE SCALE GENOMIC DNA]</scope>
    <source>
        <strain evidence="1 2">NKC1-1</strain>
    </source>
</reference>
<sequence length="65" mass="7594">MGRIMKGKAFLPSFLFRLEEGEQLSLSMTGAFVAWKERLYHVEKRNRQNVVHTSLVSTRLVRETI</sequence>
<keyword evidence="2" id="KW-1185">Reference proteome</keyword>
<dbReference type="AlphaFoldDB" id="A0A345BX29"/>
<name>A0A345BX29_9BACI</name>
<dbReference type="KEGG" id="rue:DT065_05375"/>
<dbReference type="Proteomes" id="UP000252100">
    <property type="component" value="Chromosome"/>
</dbReference>
<dbReference type="EMBL" id="CP031092">
    <property type="protein sequence ID" value="AXF55510.1"/>
    <property type="molecule type" value="Genomic_DNA"/>
</dbReference>
<gene>
    <name evidence="1" type="ORF">DT065_05375</name>
</gene>
<organism evidence="1 2">
    <name type="scientific">Salicibibacter kimchii</name>
    <dbReference type="NCBI Taxonomy" id="2099786"/>
    <lineage>
        <taxon>Bacteria</taxon>
        <taxon>Bacillati</taxon>
        <taxon>Bacillota</taxon>
        <taxon>Bacilli</taxon>
        <taxon>Bacillales</taxon>
        <taxon>Bacillaceae</taxon>
        <taxon>Salicibibacter</taxon>
    </lineage>
</organism>
<evidence type="ECO:0000313" key="1">
    <source>
        <dbReference type="EMBL" id="AXF55510.1"/>
    </source>
</evidence>
<evidence type="ECO:0000313" key="2">
    <source>
        <dbReference type="Proteomes" id="UP000252100"/>
    </source>
</evidence>
<protein>
    <submittedName>
        <fullName evidence="1">Uncharacterized protein</fullName>
    </submittedName>
</protein>